<dbReference type="FunFam" id="3.30.420.140:FF:000001">
    <property type="entry name" value="RNA-binding transcriptional accessory protein"/>
    <property type="match status" value="1"/>
</dbReference>
<dbReference type="Gene3D" id="1.10.3500.10">
    <property type="entry name" value="Tex N-terminal region-like"/>
    <property type="match status" value="1"/>
</dbReference>
<dbReference type="InterPro" id="IPR037027">
    <property type="entry name" value="YqgF/RNaseH-like_dom_sf"/>
</dbReference>
<protein>
    <submittedName>
        <fullName evidence="2">30S ribosomal protein S1</fullName>
    </submittedName>
</protein>
<dbReference type="Pfam" id="PF16921">
    <property type="entry name" value="Tex_YqgF"/>
    <property type="match status" value="1"/>
</dbReference>
<dbReference type="Pfam" id="PF12836">
    <property type="entry name" value="HHH_3"/>
    <property type="match status" value="1"/>
</dbReference>
<dbReference type="InterPro" id="IPR032639">
    <property type="entry name" value="Tex_YqgF"/>
</dbReference>
<dbReference type="InterPro" id="IPR006641">
    <property type="entry name" value="YqgF/RNaseH-like_dom"/>
</dbReference>
<dbReference type="SMART" id="SM00316">
    <property type="entry name" value="S1"/>
    <property type="match status" value="1"/>
</dbReference>
<dbReference type="InterPro" id="IPR050437">
    <property type="entry name" value="Ribos_protein_bS1-like"/>
</dbReference>
<dbReference type="GO" id="GO:0003735">
    <property type="term" value="F:structural constituent of ribosome"/>
    <property type="evidence" value="ECO:0007669"/>
    <property type="project" value="TreeGrafter"/>
</dbReference>
<accession>A0A1C6J2I4</accession>
<dbReference type="EMBL" id="FMHG01000001">
    <property type="protein sequence ID" value="SCJ75815.1"/>
    <property type="molecule type" value="Genomic_DNA"/>
</dbReference>
<dbReference type="SUPFAM" id="SSF47781">
    <property type="entry name" value="RuvA domain 2-like"/>
    <property type="match status" value="2"/>
</dbReference>
<dbReference type="InterPro" id="IPR055179">
    <property type="entry name" value="Tex-like_central_region"/>
</dbReference>
<keyword evidence="2" id="KW-0689">Ribosomal protein</keyword>
<feature type="domain" description="S1 motif" evidence="1">
    <location>
        <begin position="654"/>
        <end position="723"/>
    </location>
</feature>
<dbReference type="InterPro" id="IPR023319">
    <property type="entry name" value="Tex-like_HTH_dom_sf"/>
</dbReference>
<gene>
    <name evidence="2" type="primary">yhgF</name>
    <name evidence="2" type="ORF">SAMEA3545359_01836</name>
</gene>
<dbReference type="Gene3D" id="3.30.420.140">
    <property type="entry name" value="YqgF/RNase H-like domain"/>
    <property type="match status" value="1"/>
</dbReference>
<dbReference type="SMART" id="SM00732">
    <property type="entry name" value="YqgFc"/>
    <property type="match status" value="1"/>
</dbReference>
<dbReference type="FunFam" id="2.40.50.140:FF:000051">
    <property type="entry name" value="RNA-binding transcriptional accessory protein"/>
    <property type="match status" value="1"/>
</dbReference>
<dbReference type="FunFam" id="1.10.10.650:FF:000001">
    <property type="entry name" value="S1 RNA-binding domain 1"/>
    <property type="match status" value="1"/>
</dbReference>
<dbReference type="CDD" id="cd05685">
    <property type="entry name" value="S1_Tex"/>
    <property type="match status" value="1"/>
</dbReference>
<dbReference type="PANTHER" id="PTHR10724">
    <property type="entry name" value="30S RIBOSOMAL PROTEIN S1"/>
    <property type="match status" value="1"/>
</dbReference>
<organism evidence="2">
    <name type="scientific">uncultured Anaerotruncus sp</name>
    <dbReference type="NCBI Taxonomy" id="905011"/>
    <lineage>
        <taxon>Bacteria</taxon>
        <taxon>Bacillati</taxon>
        <taxon>Bacillota</taxon>
        <taxon>Clostridia</taxon>
        <taxon>Eubacteriales</taxon>
        <taxon>Oscillospiraceae</taxon>
        <taxon>Anaerotruncus</taxon>
        <taxon>environmental samples</taxon>
    </lineage>
</organism>
<proteinExistence type="predicted"/>
<dbReference type="PROSITE" id="PS50126">
    <property type="entry name" value="S1"/>
    <property type="match status" value="1"/>
</dbReference>
<dbReference type="InterPro" id="IPR041692">
    <property type="entry name" value="HHH_9"/>
</dbReference>
<evidence type="ECO:0000259" key="1">
    <source>
        <dbReference type="PROSITE" id="PS50126"/>
    </source>
</evidence>
<dbReference type="FunFam" id="1.10.150.310:FF:000001">
    <property type="entry name" value="RNA-binding transcriptional accessory protein"/>
    <property type="match status" value="1"/>
</dbReference>
<dbReference type="GO" id="GO:0005737">
    <property type="term" value="C:cytoplasm"/>
    <property type="evidence" value="ECO:0007669"/>
    <property type="project" value="UniProtKB-ARBA"/>
</dbReference>
<dbReference type="GO" id="GO:0006412">
    <property type="term" value="P:translation"/>
    <property type="evidence" value="ECO:0007669"/>
    <property type="project" value="TreeGrafter"/>
</dbReference>
<name>A0A1C6J2I4_9FIRM</name>
<dbReference type="GO" id="GO:0006139">
    <property type="term" value="P:nucleobase-containing compound metabolic process"/>
    <property type="evidence" value="ECO:0007669"/>
    <property type="project" value="InterPro"/>
</dbReference>
<dbReference type="InterPro" id="IPR018974">
    <property type="entry name" value="Tex-like_N"/>
</dbReference>
<dbReference type="InterPro" id="IPR003029">
    <property type="entry name" value="S1_domain"/>
</dbReference>
<dbReference type="SUPFAM" id="SSF50249">
    <property type="entry name" value="Nucleic acid-binding proteins"/>
    <property type="match status" value="1"/>
</dbReference>
<dbReference type="Pfam" id="PF00575">
    <property type="entry name" value="S1"/>
    <property type="match status" value="1"/>
</dbReference>
<dbReference type="InterPro" id="IPR012340">
    <property type="entry name" value="NA-bd_OB-fold"/>
</dbReference>
<dbReference type="Pfam" id="PF17674">
    <property type="entry name" value="HHH_9"/>
    <property type="match status" value="1"/>
</dbReference>
<dbReference type="InterPro" id="IPR023323">
    <property type="entry name" value="Tex-like_dom_sf"/>
</dbReference>
<dbReference type="Pfam" id="PF09371">
    <property type="entry name" value="Tex_N"/>
    <property type="match status" value="1"/>
</dbReference>
<evidence type="ECO:0000313" key="2">
    <source>
        <dbReference type="EMBL" id="SCJ75815.1"/>
    </source>
</evidence>
<dbReference type="Gene3D" id="1.10.10.650">
    <property type="entry name" value="RuvA domain 2-like"/>
    <property type="match status" value="1"/>
</dbReference>
<dbReference type="PANTHER" id="PTHR10724:SF10">
    <property type="entry name" value="S1 RNA-BINDING DOMAIN-CONTAINING PROTEIN 1"/>
    <property type="match status" value="1"/>
</dbReference>
<dbReference type="AlphaFoldDB" id="A0A1C6J2I4"/>
<dbReference type="InterPro" id="IPR012337">
    <property type="entry name" value="RNaseH-like_sf"/>
</dbReference>
<dbReference type="GO" id="GO:0003729">
    <property type="term" value="F:mRNA binding"/>
    <property type="evidence" value="ECO:0007669"/>
    <property type="project" value="UniProtKB-ARBA"/>
</dbReference>
<dbReference type="Pfam" id="PF22706">
    <property type="entry name" value="Tex_central_region"/>
    <property type="match status" value="1"/>
</dbReference>
<dbReference type="Gene3D" id="2.40.50.140">
    <property type="entry name" value="Nucleic acid-binding proteins"/>
    <property type="match status" value="1"/>
</dbReference>
<keyword evidence="2" id="KW-0687">Ribonucleoprotein</keyword>
<sequence length="726" mass="79054">MDITQRLSQELHIPLKSAAAAVELIDEGNTIPFIARYRKERTGNLDDQLLRQLSDRLEYLRGLDSRRAEVGQAIGRQGLMTAALQAQIDAATTLTELEDLYRPYRPKRRTRASIAREKGLEPLADCIYTGKRPAGSDGPDLERVALAFTAPQNAAENAPDTAQAAIAGAMDIVAEQISDSAQVRHALRELLLSGAALRCQGKEGCQESVYRTYQDFSQPLQRLAGHQVLAIDRGEKAGLLKVSLQFDRPRALGALQRCLPGRHPYSSYLYRAAEDAFDRLILPSVTREIRSQLTERAVEGAINLFGQNLKQLLMQPPVRQMVTMGYDPAYRTGCKIAVVDDTGKVLATTVVYPTPPQKKTRQAAETLLGLIRKHGVRAIAIGNGTASKESEIFVADLIRENKLDVSYLVVSEAGASVYSASKLAAEEFPQYDVSLRSAISIARRLQDPLAELVKIDPKSIGVGQYQHDMPAAQLDHALDGVVEDCVNAVGVDLNTASPSLLRRVAGLSPAVAKNIVAFREENGAFTSRAQLKKVKGLGPKAFSQAAGFLRLDPAAAKDPLDTTAVHPESYPAAKKLLALCGYSKKDLLHGDLSQLRQRAAELGSQALQRETGAGDYTLQDMIDELLTPGRDPRDELPPPLLRSDLMDIADLKPGMQLQGTVRNVIDFGAFVDIGVHQDGLVHISRLSKSFVKHPLDVVKVGDIVTVWVLEVDTGRGRISLSMVGPD</sequence>
<dbReference type="InterPro" id="IPR010994">
    <property type="entry name" value="RuvA_2-like"/>
</dbReference>
<dbReference type="InterPro" id="IPR044146">
    <property type="entry name" value="S1_Tex"/>
</dbReference>
<dbReference type="SUPFAM" id="SSF158832">
    <property type="entry name" value="Tex N-terminal region-like"/>
    <property type="match status" value="1"/>
</dbReference>
<dbReference type="Gene3D" id="1.10.150.310">
    <property type="entry name" value="Tex RuvX-like domain-like"/>
    <property type="match status" value="1"/>
</dbReference>
<dbReference type="GO" id="GO:0005840">
    <property type="term" value="C:ribosome"/>
    <property type="evidence" value="ECO:0007669"/>
    <property type="project" value="UniProtKB-KW"/>
</dbReference>
<reference evidence="2" key="1">
    <citation type="submission" date="2015-09" db="EMBL/GenBank/DDBJ databases">
        <authorList>
            <consortium name="Pathogen Informatics"/>
        </authorList>
    </citation>
    <scope>NUCLEOTIDE SEQUENCE</scope>
    <source>
        <strain evidence="2">2789STDY5834896</strain>
    </source>
</reference>
<dbReference type="SUPFAM" id="SSF53098">
    <property type="entry name" value="Ribonuclease H-like"/>
    <property type="match status" value="1"/>
</dbReference>